<feature type="domain" description="Nucleotidyltransferase-like" evidence="1">
    <location>
        <begin position="15"/>
        <end position="75"/>
    </location>
</feature>
<keyword evidence="3" id="KW-1185">Reference proteome</keyword>
<evidence type="ECO:0000313" key="3">
    <source>
        <dbReference type="Proteomes" id="UP000605099"/>
    </source>
</evidence>
<reference evidence="3" key="1">
    <citation type="journal article" date="2019" name="Int. J. Syst. Evol. Microbiol.">
        <title>The Global Catalogue of Microorganisms (GCM) 10K type strain sequencing project: providing services to taxonomists for standard genome sequencing and annotation.</title>
        <authorList>
            <consortium name="The Broad Institute Genomics Platform"/>
            <consortium name="The Broad Institute Genome Sequencing Center for Infectious Disease"/>
            <person name="Wu L."/>
            <person name="Ma J."/>
        </authorList>
    </citation>
    <scope>NUCLEOTIDE SEQUENCE [LARGE SCALE GENOMIC DNA]</scope>
    <source>
        <strain evidence="3">CGMCC 1.6784</strain>
    </source>
</reference>
<dbReference type="InterPro" id="IPR058575">
    <property type="entry name" value="NTP_transf_8_dom"/>
</dbReference>
<evidence type="ECO:0000313" key="2">
    <source>
        <dbReference type="EMBL" id="GGN52355.1"/>
    </source>
</evidence>
<comment type="caution">
    <text evidence="2">The sequence shown here is derived from an EMBL/GenBank/DDBJ whole genome shotgun (WGS) entry which is preliminary data.</text>
</comment>
<accession>A0ABQ2JQW8</accession>
<dbReference type="EMBL" id="BMLK01000011">
    <property type="protein sequence ID" value="GGN52355.1"/>
    <property type="molecule type" value="Genomic_DNA"/>
</dbReference>
<proteinExistence type="predicted"/>
<dbReference type="Pfam" id="PF12281">
    <property type="entry name" value="NTP_transf_8"/>
    <property type="match status" value="1"/>
</dbReference>
<protein>
    <recommendedName>
        <fullName evidence="1">Nucleotidyltransferase-like domain-containing protein</fullName>
    </recommendedName>
</protein>
<gene>
    <name evidence="2" type="ORF">GCM10011349_25810</name>
</gene>
<dbReference type="Proteomes" id="UP000605099">
    <property type="component" value="Unassembled WGS sequence"/>
</dbReference>
<organism evidence="2 3">
    <name type="scientific">Novosphingobium indicum</name>
    <dbReference type="NCBI Taxonomy" id="462949"/>
    <lineage>
        <taxon>Bacteria</taxon>
        <taxon>Pseudomonadati</taxon>
        <taxon>Pseudomonadota</taxon>
        <taxon>Alphaproteobacteria</taxon>
        <taxon>Sphingomonadales</taxon>
        <taxon>Sphingomonadaceae</taxon>
        <taxon>Novosphingobium</taxon>
    </lineage>
</organism>
<sequence length="101" mass="11647">MLWHTGPGSGPSFAEPARIVAPDPRWFTLHKLWMSAQAKRNPLKRPKDEAQGYALLDAVKIAMSHYPLDEAFRSEIPNELEPIMDAWEQRQTSFQEPESDW</sequence>
<evidence type="ECO:0000259" key="1">
    <source>
        <dbReference type="Pfam" id="PF12281"/>
    </source>
</evidence>
<name>A0ABQ2JQW8_9SPHN</name>